<evidence type="ECO:0000256" key="4">
    <source>
        <dbReference type="ARBA" id="ARBA00023136"/>
    </source>
</evidence>
<evidence type="ECO:0000313" key="6">
    <source>
        <dbReference type="EMBL" id="KAF6753971.1"/>
    </source>
</evidence>
<reference evidence="6 7" key="1">
    <citation type="submission" date="2020-07" db="EMBL/GenBank/DDBJ databases">
        <title>Comparative genomics of pyrophilous fungi reveals a link between fire events and developmental genes.</title>
        <authorList>
            <consortium name="DOE Joint Genome Institute"/>
            <person name="Steindorff A.S."/>
            <person name="Carver A."/>
            <person name="Calhoun S."/>
            <person name="Stillman K."/>
            <person name="Liu H."/>
            <person name="Lipzen A."/>
            <person name="Pangilinan J."/>
            <person name="Labutti K."/>
            <person name="Bruns T.D."/>
            <person name="Grigoriev I.V."/>
        </authorList>
    </citation>
    <scope>NUCLEOTIDE SEQUENCE [LARGE SCALE GENOMIC DNA]</scope>
    <source>
        <strain evidence="6 7">CBS 144469</strain>
    </source>
</reference>
<feature type="transmembrane region" description="Helical" evidence="5">
    <location>
        <begin position="231"/>
        <end position="248"/>
    </location>
</feature>
<protein>
    <submittedName>
        <fullName evidence="6">RTA1 like protein-domain-containing protein</fullName>
    </submittedName>
</protein>
<dbReference type="EMBL" id="JACGCI010000036">
    <property type="protein sequence ID" value="KAF6753971.1"/>
    <property type="molecule type" value="Genomic_DNA"/>
</dbReference>
<dbReference type="OrthoDB" id="3358017at2759"/>
<dbReference type="Pfam" id="PF04479">
    <property type="entry name" value="RTA1"/>
    <property type="match status" value="1"/>
</dbReference>
<keyword evidence="3 5" id="KW-1133">Transmembrane helix</keyword>
<evidence type="ECO:0000256" key="5">
    <source>
        <dbReference type="SAM" id="Phobius"/>
    </source>
</evidence>
<feature type="transmembrane region" description="Helical" evidence="5">
    <location>
        <begin position="142"/>
        <end position="167"/>
    </location>
</feature>
<evidence type="ECO:0000256" key="1">
    <source>
        <dbReference type="ARBA" id="ARBA00004141"/>
    </source>
</evidence>
<comment type="subcellular location">
    <subcellularLocation>
        <location evidence="1">Membrane</location>
        <topology evidence="1">Multi-pass membrane protein</topology>
    </subcellularLocation>
</comment>
<evidence type="ECO:0000313" key="7">
    <source>
        <dbReference type="Proteomes" id="UP000521943"/>
    </source>
</evidence>
<comment type="caution">
    <text evidence="6">The sequence shown here is derived from an EMBL/GenBank/DDBJ whole genome shotgun (WGS) entry which is preliminary data.</text>
</comment>
<dbReference type="GO" id="GO:0005886">
    <property type="term" value="C:plasma membrane"/>
    <property type="evidence" value="ECO:0007669"/>
    <property type="project" value="TreeGrafter"/>
</dbReference>
<gene>
    <name evidence="6" type="ORF">DFP72DRAFT_1046233</name>
</gene>
<proteinExistence type="predicted"/>
<feature type="transmembrane region" description="Helical" evidence="5">
    <location>
        <begin position="268"/>
        <end position="287"/>
    </location>
</feature>
<keyword evidence="2 5" id="KW-0812">Transmembrane</keyword>
<feature type="transmembrane region" description="Helical" evidence="5">
    <location>
        <begin position="67"/>
        <end position="87"/>
    </location>
</feature>
<dbReference type="PANTHER" id="PTHR31465">
    <property type="entry name" value="PROTEIN RTA1-RELATED"/>
    <property type="match status" value="1"/>
</dbReference>
<feature type="transmembrane region" description="Helical" evidence="5">
    <location>
        <begin position="179"/>
        <end position="203"/>
    </location>
</feature>
<organism evidence="6 7">
    <name type="scientific">Ephemerocybe angulata</name>
    <dbReference type="NCBI Taxonomy" id="980116"/>
    <lineage>
        <taxon>Eukaryota</taxon>
        <taxon>Fungi</taxon>
        <taxon>Dikarya</taxon>
        <taxon>Basidiomycota</taxon>
        <taxon>Agaricomycotina</taxon>
        <taxon>Agaricomycetes</taxon>
        <taxon>Agaricomycetidae</taxon>
        <taxon>Agaricales</taxon>
        <taxon>Agaricineae</taxon>
        <taxon>Psathyrellaceae</taxon>
        <taxon>Ephemerocybe</taxon>
    </lineage>
</organism>
<dbReference type="GO" id="GO:0000324">
    <property type="term" value="C:fungal-type vacuole"/>
    <property type="evidence" value="ECO:0007669"/>
    <property type="project" value="TreeGrafter"/>
</dbReference>
<feature type="transmembrane region" description="Helical" evidence="5">
    <location>
        <begin position="40"/>
        <end position="60"/>
    </location>
</feature>
<sequence length="324" mass="35588">MSSTYEMVAMANGTSLSSHVEAVVNAVVETPRNPYHYVPSRVACIILLAIFAISTGTHVWQAVRYRLWWMFPTAVLCGLMEVIGWGARLWSSFDVFKRMPYIMQTSLTVLAPTPLLAASFIIFAEVIRVLGPAYSRISPRYYAKIFLSCDIIALLVQGAGGGLAASANDSKGAMLGSNIILGGIVFQLIVICVFCAFSIDYSVRYFKEWPLKSASGKDEERGVCTPRMKKMLAGLALGMVALFIRAVYRTIELADGWEGRIMTTEVYFNVLDGAMIVLAICILNIVYPGRYLFQPPAARGDLYRGLDTSAGGAMQLDDRSLLRA</sequence>
<dbReference type="InterPro" id="IPR007568">
    <property type="entry name" value="RTA1"/>
</dbReference>
<dbReference type="AlphaFoldDB" id="A0A8H6HW58"/>
<keyword evidence="7" id="KW-1185">Reference proteome</keyword>
<name>A0A8H6HW58_9AGAR</name>
<feature type="transmembrane region" description="Helical" evidence="5">
    <location>
        <begin position="107"/>
        <end position="130"/>
    </location>
</feature>
<accession>A0A8H6HW58</accession>
<dbReference type="Proteomes" id="UP000521943">
    <property type="component" value="Unassembled WGS sequence"/>
</dbReference>
<keyword evidence="4 5" id="KW-0472">Membrane</keyword>
<evidence type="ECO:0000256" key="2">
    <source>
        <dbReference type="ARBA" id="ARBA00022692"/>
    </source>
</evidence>
<dbReference type="PANTHER" id="PTHR31465:SF9">
    <property type="entry name" value="SPHINGOID LONG-CHAIN BASE TRANSPORTER RSB1"/>
    <property type="match status" value="1"/>
</dbReference>
<evidence type="ECO:0000256" key="3">
    <source>
        <dbReference type="ARBA" id="ARBA00022989"/>
    </source>
</evidence>